<dbReference type="Proteomes" id="UP000070119">
    <property type="component" value="Chromosome 2"/>
</dbReference>
<dbReference type="CDD" id="cd05233">
    <property type="entry name" value="SDR_c"/>
    <property type="match status" value="1"/>
</dbReference>
<dbReference type="PANTHER" id="PTHR43391:SF12">
    <property type="entry name" value="OXIDOREDUCTASE EPHD-RELATED"/>
    <property type="match status" value="1"/>
</dbReference>
<dbReference type="PRINTS" id="PR00081">
    <property type="entry name" value="GDHRDH"/>
</dbReference>
<dbReference type="InterPro" id="IPR020904">
    <property type="entry name" value="Sc_DH/Rdtase_CS"/>
</dbReference>
<dbReference type="SUPFAM" id="SSF51735">
    <property type="entry name" value="NAD(P)-binding Rossmann-fold domains"/>
    <property type="match status" value="1"/>
</dbReference>
<dbReference type="PANTHER" id="PTHR43391">
    <property type="entry name" value="RETINOL DEHYDROGENASE-RELATED"/>
    <property type="match status" value="1"/>
</dbReference>
<feature type="domain" description="AB hydrolase-1" evidence="3">
    <location>
        <begin position="41"/>
        <end position="290"/>
    </location>
</feature>
<proteinExistence type="inferred from homology"/>
<dbReference type="PROSITE" id="PS00061">
    <property type="entry name" value="ADH_SHORT"/>
    <property type="match status" value="1"/>
</dbReference>
<keyword evidence="2" id="KW-0560">Oxidoreductase</keyword>
<comment type="similarity">
    <text evidence="1">Belongs to the short-chain dehydrogenases/reductases (SDR) family.</text>
</comment>
<dbReference type="InterPro" id="IPR036291">
    <property type="entry name" value="NAD(P)-bd_dom_sf"/>
</dbReference>
<evidence type="ECO:0000313" key="5">
    <source>
        <dbReference type="Proteomes" id="UP000070119"/>
    </source>
</evidence>
<dbReference type="InterPro" id="IPR002347">
    <property type="entry name" value="SDR_fam"/>
</dbReference>
<dbReference type="Gene3D" id="3.40.50.1820">
    <property type="entry name" value="alpha/beta hydrolase"/>
    <property type="match status" value="1"/>
</dbReference>
<comment type="caution">
    <text evidence="4">The sequence shown here is derived from an EMBL/GenBank/DDBJ whole genome shotgun (WGS) entry which is preliminary data.</text>
</comment>
<dbReference type="EMBL" id="LNJU01000005">
    <property type="protein sequence ID" value="KWZ53626.1"/>
    <property type="molecule type" value="Genomic_DNA"/>
</dbReference>
<dbReference type="Gene3D" id="3.40.50.720">
    <property type="entry name" value="NAD(P)-binding Rossmann-like Domain"/>
    <property type="match status" value="1"/>
</dbReference>
<dbReference type="PRINTS" id="PR00080">
    <property type="entry name" value="SDRFAMILY"/>
</dbReference>
<dbReference type="FunFam" id="3.40.50.720:FF:000084">
    <property type="entry name" value="Short-chain dehydrogenase reductase"/>
    <property type="match status" value="1"/>
</dbReference>
<evidence type="ECO:0000256" key="1">
    <source>
        <dbReference type="ARBA" id="ARBA00006484"/>
    </source>
</evidence>
<reference evidence="4 5" key="1">
    <citation type="submission" date="2015-11" db="EMBL/GenBank/DDBJ databases">
        <authorList>
            <person name="Sahl J."/>
            <person name="Wagner D."/>
            <person name="Keim P."/>
        </authorList>
    </citation>
    <scope>NUCLEOTIDE SEQUENCE [LARGE SCALE GENOMIC DNA]</scope>
    <source>
        <strain evidence="4 5">MSMB1157</strain>
    </source>
</reference>
<gene>
    <name evidence="4" type="ORF">WK57_32280</name>
</gene>
<evidence type="ECO:0000256" key="2">
    <source>
        <dbReference type="ARBA" id="ARBA00023002"/>
    </source>
</evidence>
<evidence type="ECO:0000313" key="4">
    <source>
        <dbReference type="EMBL" id="KWZ53626.1"/>
    </source>
</evidence>
<protein>
    <submittedName>
        <fullName evidence="4">Short-chain dehydrogenase</fullName>
    </submittedName>
</protein>
<sequence>MQPLSDEAPLALFDSVCTETAVASGDLTLAVRTWGDPARTPVVLVHGYPDNSSVWQRVAPLLARQHYVIAYDVRGAGLSGAPRRTADYRLAKLTDDFVAVIDALCPGRPIHLIAHDWGSIQGWEFVTEPRLAGRIASYTSCSGPCLDHVGFWLRERLLRPTPASLARLGGQLVRSWYVVLFHLPFIPELSWRLWLGRAWPGLLRRVEKTRVVQRATQADDGARGVRLYRANFIRCLFTPRERYAHAPVQAIVPLGDKYVSPALSENLSRWAPQYYRREVAAGHWLPLTDPARFAGLAQQLIDAVERGAEPPALANARRRATSGRFSGKVAVVTGAGSGIGRCAALAFAREGATIVAVDIDTAGAERTALLVRLIGAQAHAKRADVGSADEMEALAGWVGSTLGGADVVINNAGIGMAGGILDTSAAHWARILHVNLWGVIHGSRLFAQQMAARGAGGHIVNTASAAAFGPSRDLPAYATTKAAVLMLSECMRAELAGQGIGVTAVCPGFAETGIMASTQYAGADAQDEARLRKRATKLYQMRGLKPETVAQAMVDGVLRNRPVVAVGAEAHALRFVGRFMPWLGRMIARVSMASH</sequence>
<dbReference type="AlphaFoldDB" id="A0AA40UVW9"/>
<dbReference type="NCBIfam" id="NF004514">
    <property type="entry name" value="PRK05855.1"/>
    <property type="match status" value="1"/>
</dbReference>
<accession>A0AA40UVW9</accession>
<evidence type="ECO:0000259" key="3">
    <source>
        <dbReference type="Pfam" id="PF00561"/>
    </source>
</evidence>
<dbReference type="Pfam" id="PF00561">
    <property type="entry name" value="Abhydrolase_1"/>
    <property type="match status" value="1"/>
</dbReference>
<name>A0AA40UVW9_9BURK</name>
<dbReference type="Pfam" id="PF00106">
    <property type="entry name" value="adh_short"/>
    <property type="match status" value="1"/>
</dbReference>
<dbReference type="InterPro" id="IPR000073">
    <property type="entry name" value="AB_hydrolase_1"/>
</dbReference>
<dbReference type="RefSeq" id="WP_060065686.1">
    <property type="nucleotide sequence ID" value="NZ_CM003772.1"/>
</dbReference>
<dbReference type="SUPFAM" id="SSF53474">
    <property type="entry name" value="alpha/beta-Hydrolases"/>
    <property type="match status" value="1"/>
</dbReference>
<dbReference type="GO" id="GO:0016491">
    <property type="term" value="F:oxidoreductase activity"/>
    <property type="evidence" value="ECO:0007669"/>
    <property type="project" value="UniProtKB-KW"/>
</dbReference>
<organism evidence="4 5">
    <name type="scientific">Burkholderia ubonensis</name>
    <dbReference type="NCBI Taxonomy" id="101571"/>
    <lineage>
        <taxon>Bacteria</taxon>
        <taxon>Pseudomonadati</taxon>
        <taxon>Pseudomonadota</taxon>
        <taxon>Betaproteobacteria</taxon>
        <taxon>Burkholderiales</taxon>
        <taxon>Burkholderiaceae</taxon>
        <taxon>Burkholderia</taxon>
        <taxon>Burkholderia cepacia complex</taxon>
    </lineage>
</organism>
<dbReference type="InterPro" id="IPR029058">
    <property type="entry name" value="AB_hydrolase_fold"/>
</dbReference>